<name>A0A6D2HJB7_9BRAS</name>
<organism evidence="2 3">
    <name type="scientific">Microthlaspi erraticum</name>
    <dbReference type="NCBI Taxonomy" id="1685480"/>
    <lineage>
        <taxon>Eukaryota</taxon>
        <taxon>Viridiplantae</taxon>
        <taxon>Streptophyta</taxon>
        <taxon>Embryophyta</taxon>
        <taxon>Tracheophyta</taxon>
        <taxon>Spermatophyta</taxon>
        <taxon>Magnoliopsida</taxon>
        <taxon>eudicotyledons</taxon>
        <taxon>Gunneridae</taxon>
        <taxon>Pentapetalae</taxon>
        <taxon>rosids</taxon>
        <taxon>malvids</taxon>
        <taxon>Brassicales</taxon>
        <taxon>Brassicaceae</taxon>
        <taxon>Coluteocarpeae</taxon>
        <taxon>Microthlaspi</taxon>
    </lineage>
</organism>
<evidence type="ECO:0000259" key="1">
    <source>
        <dbReference type="Pfam" id="PF07727"/>
    </source>
</evidence>
<dbReference type="PANTHER" id="PTHR11439">
    <property type="entry name" value="GAG-POL-RELATED RETROTRANSPOSON"/>
    <property type="match status" value="1"/>
</dbReference>
<dbReference type="CDD" id="cd09272">
    <property type="entry name" value="RNase_HI_RT_Ty1"/>
    <property type="match status" value="1"/>
</dbReference>
<dbReference type="AlphaFoldDB" id="A0A6D2HJB7"/>
<evidence type="ECO:0000313" key="2">
    <source>
        <dbReference type="EMBL" id="CAA7014680.1"/>
    </source>
</evidence>
<dbReference type="OrthoDB" id="414945at2759"/>
<evidence type="ECO:0000313" key="3">
    <source>
        <dbReference type="Proteomes" id="UP000467841"/>
    </source>
</evidence>
<feature type="domain" description="Reverse transcriptase Ty1/copia-type" evidence="1">
    <location>
        <begin position="6"/>
        <end position="96"/>
    </location>
</feature>
<proteinExistence type="predicted"/>
<accession>A0A6D2HJB7</accession>
<dbReference type="InterPro" id="IPR043502">
    <property type="entry name" value="DNA/RNA_pol_sf"/>
</dbReference>
<dbReference type="InterPro" id="IPR013103">
    <property type="entry name" value="RVT_2"/>
</dbReference>
<dbReference type="Proteomes" id="UP000467841">
    <property type="component" value="Unassembled WGS sequence"/>
</dbReference>
<gene>
    <name evidence="2" type="ORF">MERR_LOCUS1915</name>
</gene>
<dbReference type="PANTHER" id="PTHR11439:SF467">
    <property type="entry name" value="INTEGRASE CATALYTIC DOMAIN-CONTAINING PROTEIN"/>
    <property type="match status" value="1"/>
</dbReference>
<dbReference type="Pfam" id="PF07727">
    <property type="entry name" value="RVT_2"/>
    <property type="match status" value="1"/>
</dbReference>
<protein>
    <recommendedName>
        <fullName evidence="1">Reverse transcriptase Ty1/copia-type domain-containing protein</fullName>
    </recommendedName>
</protein>
<sequence length="334" mass="38087">MGLLDRHKARLVAKDFHQHYGVDYSKTFSPVIKITTIRIVLDVAASKSWSIRQLDVNNAFLQGTLTEEVYMTQPPGLIDQTHPDYVCRLNKPIYELVTNVETSLATRFFIKDPCDLHYFLGIEVTHTTTGLHLMQRKYIIDLLTKTHMLEAKPISTPLPTSPKLTLNSGRVLENAKQYRMVVGSLQYLPSLVRILPMQSAGYLSTCTNRLMIIGRLLRESFDIWQAPSHMAFTFEVRWICSLLSELGLTLRQPPAVYCDNVGANYLCANPVFHSRMKHIALDYHFVHEQVQSGMFRVSHVSTHDQLADMLTKPLPRSHFQLSRNKLGVIPMPPS</sequence>
<comment type="caution">
    <text evidence="2">The sequence shown here is derived from an EMBL/GenBank/DDBJ whole genome shotgun (WGS) entry which is preliminary data.</text>
</comment>
<dbReference type="EMBL" id="CACVBM020000111">
    <property type="protein sequence ID" value="CAA7014680.1"/>
    <property type="molecule type" value="Genomic_DNA"/>
</dbReference>
<keyword evidence="3" id="KW-1185">Reference proteome</keyword>
<dbReference type="SUPFAM" id="SSF56672">
    <property type="entry name" value="DNA/RNA polymerases"/>
    <property type="match status" value="1"/>
</dbReference>
<reference evidence="2" key="1">
    <citation type="submission" date="2020-01" db="EMBL/GenBank/DDBJ databases">
        <authorList>
            <person name="Mishra B."/>
        </authorList>
    </citation>
    <scope>NUCLEOTIDE SEQUENCE [LARGE SCALE GENOMIC DNA]</scope>
</reference>